<dbReference type="OrthoDB" id="9809784at2"/>
<dbReference type="AlphaFoldDB" id="A0A2R4WEC6"/>
<dbReference type="Gene3D" id="3.40.630.10">
    <property type="entry name" value="Zn peptidases"/>
    <property type="match status" value="1"/>
</dbReference>
<sequence>MSTWRWPAPGAVSHGTETGLFQAAGIPSIIYGPGRIAEAHRPDESIGRADFAECCTMLRRIIVQHN</sequence>
<dbReference type="RefSeq" id="WP_099951789.1">
    <property type="nucleotide sequence ID" value="NZ_CP028843.1"/>
</dbReference>
<protein>
    <recommendedName>
        <fullName evidence="3">Acetylornithine deacetylase</fullName>
    </recommendedName>
</protein>
<evidence type="ECO:0000313" key="1">
    <source>
        <dbReference type="EMBL" id="AWB19868.1"/>
    </source>
</evidence>
<dbReference type="KEGG" id="mee:DA075_02030"/>
<dbReference type="SUPFAM" id="SSF53187">
    <property type="entry name" value="Zn-dependent exopeptidases"/>
    <property type="match status" value="1"/>
</dbReference>
<accession>A0A2R4WEC6</accession>
<dbReference type="EMBL" id="CP028843">
    <property type="protein sequence ID" value="AWB19868.1"/>
    <property type="molecule type" value="Genomic_DNA"/>
</dbReference>
<proteinExistence type="predicted"/>
<dbReference type="Proteomes" id="UP000244755">
    <property type="component" value="Chromosome 1"/>
</dbReference>
<evidence type="ECO:0008006" key="3">
    <source>
        <dbReference type="Google" id="ProtNLM"/>
    </source>
</evidence>
<reference evidence="1 2" key="1">
    <citation type="submission" date="2018-04" db="EMBL/GenBank/DDBJ databases">
        <title>Methylobacterium sp. PR1016A genome.</title>
        <authorList>
            <person name="Park W."/>
        </authorList>
    </citation>
    <scope>NUCLEOTIDE SEQUENCE [LARGE SCALE GENOMIC DNA]</scope>
    <source>
        <strain evidence="1 2">PR1016A</strain>
    </source>
</reference>
<evidence type="ECO:0000313" key="2">
    <source>
        <dbReference type="Proteomes" id="UP000244755"/>
    </source>
</evidence>
<keyword evidence="2" id="KW-1185">Reference proteome</keyword>
<name>A0A2R4WEC6_9HYPH</name>
<gene>
    <name evidence="1" type="ORF">DA075_02030</name>
</gene>
<organism evidence="1 2">
    <name type="scientific">Methylobacterium currus</name>
    <dbReference type="NCBI Taxonomy" id="2051553"/>
    <lineage>
        <taxon>Bacteria</taxon>
        <taxon>Pseudomonadati</taxon>
        <taxon>Pseudomonadota</taxon>
        <taxon>Alphaproteobacteria</taxon>
        <taxon>Hyphomicrobiales</taxon>
        <taxon>Methylobacteriaceae</taxon>
        <taxon>Methylobacterium</taxon>
    </lineage>
</organism>